<keyword evidence="3" id="KW-1185">Reference proteome</keyword>
<proteinExistence type="predicted"/>
<protein>
    <recommendedName>
        <fullName evidence="1">Alpha-2-macroglobulin bait region domain-containing protein</fullName>
    </recommendedName>
</protein>
<feature type="non-terminal residue" evidence="2">
    <location>
        <position position="1"/>
    </location>
</feature>
<evidence type="ECO:0000259" key="1">
    <source>
        <dbReference type="Pfam" id="PF07703"/>
    </source>
</evidence>
<dbReference type="EMBL" id="CAJVCH010225409">
    <property type="protein sequence ID" value="CAG7732129.1"/>
    <property type="molecule type" value="Genomic_DNA"/>
</dbReference>
<dbReference type="InterPro" id="IPR011625">
    <property type="entry name" value="A2M_N_BRD"/>
</dbReference>
<accession>A0A8J2KAJ9</accession>
<feature type="domain" description="Alpha-2-macroglobulin bait region" evidence="1">
    <location>
        <begin position="144"/>
        <end position="195"/>
    </location>
</feature>
<dbReference type="Proteomes" id="UP000708208">
    <property type="component" value="Unassembled WGS sequence"/>
</dbReference>
<reference evidence="2" key="1">
    <citation type="submission" date="2021-06" db="EMBL/GenBank/DDBJ databases">
        <authorList>
            <person name="Hodson N. C."/>
            <person name="Mongue J. A."/>
            <person name="Jaron S. K."/>
        </authorList>
    </citation>
    <scope>NUCLEOTIDE SEQUENCE</scope>
</reference>
<name>A0A8J2KAJ9_9HEXA</name>
<dbReference type="AlphaFoldDB" id="A0A8J2KAJ9"/>
<organism evidence="2 3">
    <name type="scientific">Allacma fusca</name>
    <dbReference type="NCBI Taxonomy" id="39272"/>
    <lineage>
        <taxon>Eukaryota</taxon>
        <taxon>Metazoa</taxon>
        <taxon>Ecdysozoa</taxon>
        <taxon>Arthropoda</taxon>
        <taxon>Hexapoda</taxon>
        <taxon>Collembola</taxon>
        <taxon>Symphypleona</taxon>
        <taxon>Sminthuridae</taxon>
        <taxon>Allacma</taxon>
    </lineage>
</organism>
<comment type="caution">
    <text evidence="2">The sequence shown here is derived from an EMBL/GenBank/DDBJ whole genome shotgun (WGS) entry which is preliminary data.</text>
</comment>
<gene>
    <name evidence="2" type="ORF">AFUS01_LOCUS20663</name>
</gene>
<dbReference type="Pfam" id="PF07703">
    <property type="entry name" value="A2M_BRD"/>
    <property type="match status" value="1"/>
</dbReference>
<evidence type="ECO:0000313" key="2">
    <source>
        <dbReference type="EMBL" id="CAG7732129.1"/>
    </source>
</evidence>
<sequence length="368" mass="41673">HIGNDTSNKAHLEFHVTVKENGTGRTAIDEKVVILYKNALKIRPDVKEPFRDGIVHLNLTYNNFESSLNIKVKYKDISYDYYVPERLESEFQNYLIIQAPTSELSPGSVFNIVGETTSHIDSLNVAMVSDGEVILANTTTFPESITKFHIDQDSNLQISVSQQIVSPGEEVRINITSRENSFVALRGVDEAISLLTSAADLTLEDLTDEFESEKKRTQGGAEGFFELNNSEMLILTNSKQKSEGYVQESDYEPDEQICSVSMSASSIEGTFTRVTSEKFRPRNYKLRTQFCDARTSRTYSAQTWGFEITLRRHIEQFYGRSFPNTPCDPKRTKKNSDKIGGDNCPEIAPPYRVVWSSTFEHSPCFGYR</sequence>
<evidence type="ECO:0000313" key="3">
    <source>
        <dbReference type="Proteomes" id="UP000708208"/>
    </source>
</evidence>